<dbReference type="InterPro" id="IPR004621">
    <property type="entry name" value="Fadh2_euk"/>
</dbReference>
<dbReference type="Gene3D" id="3.20.20.220">
    <property type="match status" value="1"/>
</dbReference>
<dbReference type="Pfam" id="PF21895">
    <property type="entry name" value="MTHFR_C"/>
    <property type="match status" value="1"/>
</dbReference>
<dbReference type="InterPro" id="IPR004620">
    <property type="entry name" value="MTHF_reductase_bac"/>
</dbReference>
<feature type="domain" description="MTHFR SAM-binding regulatory" evidence="13">
    <location>
        <begin position="300"/>
        <end position="575"/>
    </location>
</feature>
<keyword evidence="9" id="KW-0520">NAD</keyword>
<dbReference type="CDD" id="cd00537">
    <property type="entry name" value="MTHFR"/>
    <property type="match status" value="1"/>
</dbReference>
<keyword evidence="6" id="KW-0274">FAD</keyword>
<evidence type="ECO:0000256" key="3">
    <source>
        <dbReference type="ARBA" id="ARBA00006743"/>
    </source>
</evidence>
<evidence type="ECO:0000256" key="9">
    <source>
        <dbReference type="ARBA" id="ARBA00023027"/>
    </source>
</evidence>
<dbReference type="GO" id="GO:0005829">
    <property type="term" value="C:cytosol"/>
    <property type="evidence" value="ECO:0007669"/>
    <property type="project" value="InterPro"/>
</dbReference>
<evidence type="ECO:0000256" key="7">
    <source>
        <dbReference type="ARBA" id="ARBA00022857"/>
    </source>
</evidence>
<dbReference type="SUPFAM" id="SSF51730">
    <property type="entry name" value="FAD-linked oxidoreductase"/>
    <property type="match status" value="1"/>
</dbReference>
<dbReference type="PANTHER" id="PTHR45754">
    <property type="entry name" value="METHYLENETETRAHYDROFOLATE REDUCTASE"/>
    <property type="match status" value="1"/>
</dbReference>
<proteinExistence type="inferred from homology"/>
<dbReference type="AlphaFoldDB" id="A0AAU9K559"/>
<evidence type="ECO:0000256" key="11">
    <source>
        <dbReference type="ARBA" id="ARBA00034478"/>
    </source>
</evidence>
<protein>
    <recommendedName>
        <fullName evidence="12">methylenetetrahydrofolate reductase (NADH)</fullName>
        <ecNumber evidence="12">1.5.1.54</ecNumber>
    </recommendedName>
</protein>
<dbReference type="GO" id="GO:0035999">
    <property type="term" value="P:tetrahydrofolate interconversion"/>
    <property type="evidence" value="ECO:0007669"/>
    <property type="project" value="TreeGrafter"/>
</dbReference>
<dbReference type="EC" id="1.5.1.54" evidence="12"/>
<dbReference type="FunFam" id="3.20.20.220:FF:000002">
    <property type="entry name" value="Methylenetetrahydrofolate reductase"/>
    <property type="match status" value="1"/>
</dbReference>
<comment type="pathway">
    <text evidence="11">Amino-acid biosynthesis; L-methionine biosynthesis via de novo pathway.</text>
</comment>
<dbReference type="GO" id="GO:0071949">
    <property type="term" value="F:FAD binding"/>
    <property type="evidence" value="ECO:0007669"/>
    <property type="project" value="TreeGrafter"/>
</dbReference>
<evidence type="ECO:0000256" key="4">
    <source>
        <dbReference type="ARBA" id="ARBA00022605"/>
    </source>
</evidence>
<evidence type="ECO:0000256" key="8">
    <source>
        <dbReference type="ARBA" id="ARBA00023002"/>
    </source>
</evidence>
<keyword evidence="15" id="KW-1185">Reference proteome</keyword>
<evidence type="ECO:0000256" key="6">
    <source>
        <dbReference type="ARBA" id="ARBA00022827"/>
    </source>
</evidence>
<dbReference type="Pfam" id="PF02219">
    <property type="entry name" value="MTHFR"/>
    <property type="match status" value="1"/>
</dbReference>
<evidence type="ECO:0000256" key="10">
    <source>
        <dbReference type="ARBA" id="ARBA00023167"/>
    </source>
</evidence>
<sequence>MKIIDLISERKKEGHIPFYSFEYFPPKTEEGIINLKSRIERMVHQLNPLFADVTWGAGGSTSTETINISSWIERYSGTEAMMHLTLTNMTLEQIDTAIEEAKEKGIKNILALRGDPPRGQEAWRPPEGGLHYASDLVRHIKEKYGDYFGIAVAGYPEGHVDATSKEDDLSHLKEKVDAGADLIITQLFYDDDVFIDFYQKCREIGIACPIIPGIMPIQSYQGFHRMTTFCKTKVPQQILDDLEAIKEDEDEVKKYGINLAIKTCKKLAEYGIEGFHFYTLNLERSVIAIVNELGLVETEREAPWRKVAGRRDEGVRPIHWGNRPKSYIERTLAWDDYPNWRWGDARSPAFGAPHPLSTRNYTIAQIKDLRKKWGSPETEEDVKNIFVRFLQGEINRLPWLEEELEKETILIQNLLVEMNNHNLLTITSQPQVNGALSTDAKVGWGPKSQKLNGYVYQRAFVEFFCPPSFVDAIISVLDKHSSVSYMAANIAGDFKTNMEEGTVIAATWGVFPNREILQPTIVDREVFYKWWRQEAFAVWLDEWAVIYEDESPSKQLLRSIYDSYYLFNVIENDYIGGNIDSLFEEVLTALPSRN</sequence>
<evidence type="ECO:0000256" key="2">
    <source>
        <dbReference type="ARBA" id="ARBA00004777"/>
    </source>
</evidence>
<dbReference type="InterPro" id="IPR003171">
    <property type="entry name" value="Mehydrof_redctse-like"/>
</dbReference>
<dbReference type="NCBIfam" id="TIGR00676">
    <property type="entry name" value="fadh2"/>
    <property type="match status" value="1"/>
</dbReference>
<gene>
    <name evidence="14" type="ORF">BSTOLATCC_MIC55608</name>
</gene>
<comment type="pathway">
    <text evidence="2">One-carbon metabolism; tetrahydrofolate interconversion.</text>
</comment>
<evidence type="ECO:0000313" key="14">
    <source>
        <dbReference type="EMBL" id="CAG9332154.1"/>
    </source>
</evidence>
<organism evidence="14 15">
    <name type="scientific">Blepharisma stoltei</name>
    <dbReference type="NCBI Taxonomy" id="1481888"/>
    <lineage>
        <taxon>Eukaryota</taxon>
        <taxon>Sar</taxon>
        <taxon>Alveolata</taxon>
        <taxon>Ciliophora</taxon>
        <taxon>Postciliodesmatophora</taxon>
        <taxon>Heterotrichea</taxon>
        <taxon>Heterotrichida</taxon>
        <taxon>Blepharismidae</taxon>
        <taxon>Blepharisma</taxon>
    </lineage>
</organism>
<keyword evidence="7" id="KW-0521">NADP</keyword>
<keyword evidence="10" id="KW-0486">Methionine biosynthesis</keyword>
<accession>A0AAU9K559</accession>
<dbReference type="EMBL" id="CAJZBQ010000054">
    <property type="protein sequence ID" value="CAG9332154.1"/>
    <property type="molecule type" value="Genomic_DNA"/>
</dbReference>
<evidence type="ECO:0000256" key="1">
    <source>
        <dbReference type="ARBA" id="ARBA00001974"/>
    </source>
</evidence>
<dbReference type="GO" id="GO:0009086">
    <property type="term" value="P:methionine biosynthetic process"/>
    <property type="evidence" value="ECO:0007669"/>
    <property type="project" value="UniProtKB-KW"/>
</dbReference>
<evidence type="ECO:0000256" key="5">
    <source>
        <dbReference type="ARBA" id="ARBA00022630"/>
    </source>
</evidence>
<dbReference type="InterPro" id="IPR053806">
    <property type="entry name" value="MTHFR_C"/>
</dbReference>
<evidence type="ECO:0000313" key="15">
    <source>
        <dbReference type="Proteomes" id="UP001162131"/>
    </source>
</evidence>
<keyword evidence="8" id="KW-0560">Oxidoreductase</keyword>
<comment type="caution">
    <text evidence="14">The sequence shown here is derived from an EMBL/GenBank/DDBJ whole genome shotgun (WGS) entry which is preliminary data.</text>
</comment>
<name>A0AAU9K559_9CILI</name>
<comment type="cofactor">
    <cofactor evidence="1">
        <name>FAD</name>
        <dbReference type="ChEBI" id="CHEBI:57692"/>
    </cofactor>
</comment>
<keyword evidence="5" id="KW-0285">Flavoprotein</keyword>
<reference evidence="14" key="1">
    <citation type="submission" date="2021-09" db="EMBL/GenBank/DDBJ databases">
        <authorList>
            <consortium name="AG Swart"/>
            <person name="Singh M."/>
            <person name="Singh A."/>
            <person name="Seah K."/>
            <person name="Emmerich C."/>
        </authorList>
    </citation>
    <scope>NUCLEOTIDE SEQUENCE</scope>
    <source>
        <strain evidence="14">ATCC30299</strain>
    </source>
</reference>
<dbReference type="NCBIfam" id="TIGR00677">
    <property type="entry name" value="fadh2_euk"/>
    <property type="match status" value="1"/>
</dbReference>
<keyword evidence="4" id="KW-0028">Amino-acid biosynthesis</keyword>
<evidence type="ECO:0000256" key="12">
    <source>
        <dbReference type="ARBA" id="ARBA00034529"/>
    </source>
</evidence>
<dbReference type="Proteomes" id="UP001162131">
    <property type="component" value="Unassembled WGS sequence"/>
</dbReference>
<evidence type="ECO:0000259" key="13">
    <source>
        <dbReference type="Pfam" id="PF21895"/>
    </source>
</evidence>
<dbReference type="PANTHER" id="PTHR45754:SF3">
    <property type="entry name" value="METHYLENETETRAHYDROFOLATE REDUCTASE (NADPH)"/>
    <property type="match status" value="1"/>
</dbReference>
<dbReference type="InterPro" id="IPR029041">
    <property type="entry name" value="FAD-linked_oxidoreductase-like"/>
</dbReference>
<comment type="similarity">
    <text evidence="3">Belongs to the methylenetetrahydrofolate reductase family.</text>
</comment>
<dbReference type="GO" id="GO:0106312">
    <property type="term" value="F:methylenetetrahydrofolate reductase (NADH) activity"/>
    <property type="evidence" value="ECO:0007669"/>
    <property type="project" value="UniProtKB-EC"/>
</dbReference>